<dbReference type="EMBL" id="MU007085">
    <property type="protein sequence ID" value="KAF2423087.1"/>
    <property type="molecule type" value="Genomic_DNA"/>
</dbReference>
<reference evidence="3" key="1">
    <citation type="journal article" date="2020" name="Stud. Mycol.">
        <title>101 Dothideomycetes genomes: a test case for predicting lifestyles and emergence of pathogens.</title>
        <authorList>
            <person name="Haridas S."/>
            <person name="Albert R."/>
            <person name="Binder M."/>
            <person name="Bloem J."/>
            <person name="Labutti K."/>
            <person name="Salamov A."/>
            <person name="Andreopoulos B."/>
            <person name="Baker S."/>
            <person name="Barry K."/>
            <person name="Bills G."/>
            <person name="Bluhm B."/>
            <person name="Cannon C."/>
            <person name="Castanera R."/>
            <person name="Culley D."/>
            <person name="Daum C."/>
            <person name="Ezra D."/>
            <person name="Gonzalez J."/>
            <person name="Henrissat B."/>
            <person name="Kuo A."/>
            <person name="Liang C."/>
            <person name="Lipzen A."/>
            <person name="Lutzoni F."/>
            <person name="Magnuson J."/>
            <person name="Mondo S."/>
            <person name="Nolan M."/>
            <person name="Ohm R."/>
            <person name="Pangilinan J."/>
            <person name="Park H.-J."/>
            <person name="Ramirez L."/>
            <person name="Alfaro M."/>
            <person name="Sun H."/>
            <person name="Tritt A."/>
            <person name="Yoshinaga Y."/>
            <person name="Zwiers L.-H."/>
            <person name="Turgeon B."/>
            <person name="Goodwin S."/>
            <person name="Spatafora J."/>
            <person name="Crous P."/>
            <person name="Grigoriev I."/>
        </authorList>
    </citation>
    <scope>NUCLEOTIDE SEQUENCE</scope>
    <source>
        <strain evidence="3">CBS 130266</strain>
    </source>
</reference>
<dbReference type="OrthoDB" id="5600002at2759"/>
<accession>A0A9P4NJ46</accession>
<dbReference type="AlphaFoldDB" id="A0A9P4NJ46"/>
<gene>
    <name evidence="3" type="ORF">EJ08DRAFT_664562</name>
</gene>
<feature type="region of interest" description="Disordered" evidence="1">
    <location>
        <begin position="482"/>
        <end position="507"/>
    </location>
</feature>
<dbReference type="PANTHER" id="PTHR42085:SF2">
    <property type="entry name" value="F-BOX DOMAIN-CONTAINING PROTEIN"/>
    <property type="match status" value="1"/>
</dbReference>
<dbReference type="Proteomes" id="UP000800235">
    <property type="component" value="Unassembled WGS sequence"/>
</dbReference>
<dbReference type="Pfam" id="PF26648">
    <property type="entry name" value="zf_Tbcl_4"/>
    <property type="match status" value="1"/>
</dbReference>
<evidence type="ECO:0000313" key="4">
    <source>
        <dbReference type="Proteomes" id="UP000800235"/>
    </source>
</evidence>
<evidence type="ECO:0000259" key="2">
    <source>
        <dbReference type="Pfam" id="PF26648"/>
    </source>
</evidence>
<proteinExistence type="predicted"/>
<dbReference type="InterPro" id="IPR038883">
    <property type="entry name" value="AN11006-like"/>
</dbReference>
<sequence>MASLLNGSEYLPTCKTHQLPALKSVACTAQLECGYPCGQLLKWKEHGFPLCADHEDFPKECYFFKIPTEIRCRIYEFLLPDKSIPARVGDSFTGLRADYSQSTTRFLGTCHQIHNEAVDTLYNKSTFAIAISNSSNQMCNNHVTTHNHQPPPFSGVPGQHALQDYQMQLMLLEQQNKKRLLMARSNNMPLPPLPLGPAPVAQSTLNCAADAQSEDEYTGAFGSIWLPTLAKQYFDMIRSFEINIELPPKTSSAIFPRHFNQVATAQQAQPNEEQLQNYIYEICDQLHQVMGRLELIKPSILHLNVKIVIEAFQTLDEALAAAQILLKPFKRLRNVANAEVHVSWKTSDIPHNFRWVHISTRDETIATPTSFFGYLRRWQMDLSSAGPLVEPSPTTASYWIFRNTVKEFMSERFAAMYTGLEMDRLIRAGRVAREADDLVGLHDVIAEFKNKWSKVTDEQRRLEDRVACSLDFIGGMMGYGGSEWPTPARNGEGSSKGKEKVKVEEEG</sequence>
<name>A0A9P4NJ46_9PEZI</name>
<comment type="caution">
    <text evidence="3">The sequence shown here is derived from an EMBL/GenBank/DDBJ whole genome shotgun (WGS) entry which is preliminary data.</text>
</comment>
<evidence type="ECO:0000256" key="1">
    <source>
        <dbReference type="SAM" id="MobiDB-lite"/>
    </source>
</evidence>
<feature type="domain" description="Probable treble clef zinc finger fungi" evidence="2">
    <location>
        <begin position="27"/>
        <end position="58"/>
    </location>
</feature>
<evidence type="ECO:0000313" key="3">
    <source>
        <dbReference type="EMBL" id="KAF2423087.1"/>
    </source>
</evidence>
<dbReference type="InterPro" id="IPR058252">
    <property type="entry name" value="zf_Tbcl_4"/>
</dbReference>
<protein>
    <recommendedName>
        <fullName evidence="2">Probable treble clef zinc finger fungi domain-containing protein</fullName>
    </recommendedName>
</protein>
<feature type="compositionally biased region" description="Basic and acidic residues" evidence="1">
    <location>
        <begin position="495"/>
        <end position="507"/>
    </location>
</feature>
<organism evidence="3 4">
    <name type="scientific">Tothia fuscella</name>
    <dbReference type="NCBI Taxonomy" id="1048955"/>
    <lineage>
        <taxon>Eukaryota</taxon>
        <taxon>Fungi</taxon>
        <taxon>Dikarya</taxon>
        <taxon>Ascomycota</taxon>
        <taxon>Pezizomycotina</taxon>
        <taxon>Dothideomycetes</taxon>
        <taxon>Pleosporomycetidae</taxon>
        <taxon>Venturiales</taxon>
        <taxon>Cylindrosympodiaceae</taxon>
        <taxon>Tothia</taxon>
    </lineage>
</organism>
<keyword evidence="4" id="KW-1185">Reference proteome</keyword>
<dbReference type="PANTHER" id="PTHR42085">
    <property type="entry name" value="F-BOX DOMAIN-CONTAINING PROTEIN"/>
    <property type="match status" value="1"/>
</dbReference>